<proteinExistence type="predicted"/>
<dbReference type="Proteomes" id="UP001281130">
    <property type="component" value="Unassembled WGS sequence"/>
</dbReference>
<sequence>MREIEGRDADITSVVSGRLATDERFAYAGREKGERGEVGGGKISQR</sequence>
<comment type="caution">
    <text evidence="1">The sequence shown here is derived from an EMBL/GenBank/DDBJ whole genome shotgun (WGS) entry which is preliminary data.</text>
</comment>
<gene>
    <name evidence="1" type="ORF">SIL72_03845</name>
</gene>
<evidence type="ECO:0000313" key="1">
    <source>
        <dbReference type="EMBL" id="MDX5893158.1"/>
    </source>
</evidence>
<reference evidence="1" key="1">
    <citation type="submission" date="2023-11" db="EMBL/GenBank/DDBJ databases">
        <title>MicrobeMod: A computational toolkit for identifying prokaryotic methylation and restriction-modification with nanopore sequencing.</title>
        <authorList>
            <person name="Crits-Christoph A."/>
            <person name="Kang S.C."/>
            <person name="Lee H."/>
            <person name="Ostrov N."/>
        </authorList>
    </citation>
    <scope>NUCLEOTIDE SEQUENCE</scope>
    <source>
        <strain evidence="1">ATCC 51242</strain>
    </source>
</reference>
<accession>A0AB35T1F7</accession>
<dbReference type="EMBL" id="JAWXXX010000001">
    <property type="protein sequence ID" value="MDX5893158.1"/>
    <property type="molecule type" value="Genomic_DNA"/>
</dbReference>
<organism evidence="1 2">
    <name type="scientific">Rubrobacter radiotolerans</name>
    <name type="common">Arthrobacter radiotolerans</name>
    <dbReference type="NCBI Taxonomy" id="42256"/>
    <lineage>
        <taxon>Bacteria</taxon>
        <taxon>Bacillati</taxon>
        <taxon>Actinomycetota</taxon>
        <taxon>Rubrobacteria</taxon>
        <taxon>Rubrobacterales</taxon>
        <taxon>Rubrobacteraceae</taxon>
        <taxon>Rubrobacter</taxon>
    </lineage>
</organism>
<dbReference type="RefSeq" id="WP_156947962.1">
    <property type="nucleotide sequence ID" value="NZ_CP007514.1"/>
</dbReference>
<name>A0AB35T1F7_RUBRA</name>
<evidence type="ECO:0000313" key="2">
    <source>
        <dbReference type="Proteomes" id="UP001281130"/>
    </source>
</evidence>
<protein>
    <submittedName>
        <fullName evidence="1">Uncharacterized protein</fullName>
    </submittedName>
</protein>
<dbReference type="AlphaFoldDB" id="A0AB35T1F7"/>